<dbReference type="InterPro" id="IPR011333">
    <property type="entry name" value="SKP1/BTB/POZ_sf"/>
</dbReference>
<gene>
    <name evidence="4" type="ORF">C5167_003723</name>
</gene>
<dbReference type="AlphaFoldDB" id="A0A4Y7L4J7"/>
<dbReference type="Proteomes" id="UP000316621">
    <property type="component" value="Chromosome 9"/>
</dbReference>
<evidence type="ECO:0000259" key="3">
    <source>
        <dbReference type="Pfam" id="PF25279"/>
    </source>
</evidence>
<dbReference type="GO" id="GO:0051260">
    <property type="term" value="P:protein homooligomerization"/>
    <property type="evidence" value="ECO:0007669"/>
    <property type="project" value="InterPro"/>
</dbReference>
<dbReference type="InterPro" id="IPR003131">
    <property type="entry name" value="T1-type_BTB"/>
</dbReference>
<dbReference type="OrthoDB" id="2414723at2759"/>
<sequence>MEELDSNHTLETPSSSSYQNRIKLNVGGKIFETTISTLQSGGPDSLLSALSSRLNPNPNPNPVFIDRDPEIFSTLLSLLRSNRLPSTYRRYTKQELCEEAVYYGIENQLKSALLPPSLLGIDCSIVETIKPAAEGFPSSFTAGAGDGSVWIAHGGQISGYDWNLIHTGTVRSHFEDISSIRRVWSEIVAVGSEIDSGLHLYDVSCGKHVGAVEWTDKSDPRIYKSRVFAITDSTDSIYGSLKCSHGENCVLQIDKNTLQVVSEIGRQSGNSAKSFVPGKLMYVPQLGMIVGSAVTCGAFGYSGYIRIWDPRSGNEVWETNEPGSGRSSRFGDSFADVDVDVDELTMSKVCSKSGDVAIADLRKLTDDPWVYLEEKNASLRSSRGGGGEEGDNMVIHCYKKQVFLSREGDLEVWSSVNQKEEENRELDKWYYRRNYMGNSTKEHELSSSNKGIVKRIEGGGDRLFVNREGVEGVEVWESSNFSKKVAVL</sequence>
<evidence type="ECO:0000313" key="5">
    <source>
        <dbReference type="Proteomes" id="UP000316621"/>
    </source>
</evidence>
<evidence type="ECO:0000256" key="1">
    <source>
        <dbReference type="ARBA" id="ARBA00004906"/>
    </source>
</evidence>
<dbReference type="InterPro" id="IPR057441">
    <property type="entry name" value="Beta_prop_At2g24240"/>
</dbReference>
<comment type="pathway">
    <text evidence="1">Protein modification; protein ubiquitination.</text>
</comment>
<dbReference type="Pfam" id="PF25279">
    <property type="entry name" value="Beta_prop_At2g24240"/>
    <property type="match status" value="1"/>
</dbReference>
<reference evidence="4 5" key="1">
    <citation type="journal article" date="2018" name="Science">
        <title>The opium poppy genome and morphinan production.</title>
        <authorList>
            <person name="Guo L."/>
            <person name="Winzer T."/>
            <person name="Yang X."/>
            <person name="Li Y."/>
            <person name="Ning Z."/>
            <person name="He Z."/>
            <person name="Teodor R."/>
            <person name="Lu Y."/>
            <person name="Bowser T.A."/>
            <person name="Graham I.A."/>
            <person name="Ye K."/>
        </authorList>
    </citation>
    <scope>NUCLEOTIDE SEQUENCE [LARGE SCALE GENOMIC DNA]</scope>
    <source>
        <strain evidence="5">cv. HN1</strain>
        <tissue evidence="4">Leaves</tissue>
    </source>
</reference>
<dbReference type="InterPro" id="IPR011047">
    <property type="entry name" value="Quinoprotein_ADH-like_sf"/>
</dbReference>
<dbReference type="InterPro" id="IPR045068">
    <property type="entry name" value="BACURD1-3"/>
</dbReference>
<evidence type="ECO:0000313" key="4">
    <source>
        <dbReference type="EMBL" id="RZC79348.1"/>
    </source>
</evidence>
<feature type="domain" description="At2g24240-like C-terminal beta-propeller" evidence="3">
    <location>
        <begin position="144"/>
        <end position="477"/>
    </location>
</feature>
<name>A0A4Y7L4J7_PAPSO</name>
<dbReference type="PANTHER" id="PTHR11145">
    <property type="entry name" value="BTB/POZ DOMAIN-CONTAINING ADAPTER FOR CUL3-MEDIATED RHOA DEGRADATION PROTEIN FAMILY MEMBER"/>
    <property type="match status" value="1"/>
</dbReference>
<dbReference type="STRING" id="3469.A0A4Y7L4J7"/>
<dbReference type="EMBL" id="CM010723">
    <property type="protein sequence ID" value="RZC79348.1"/>
    <property type="molecule type" value="Genomic_DNA"/>
</dbReference>
<dbReference type="Gramene" id="RZC79348">
    <property type="protein sequence ID" value="RZC79348"/>
    <property type="gene ID" value="C5167_003723"/>
</dbReference>
<evidence type="ECO:0000259" key="2">
    <source>
        <dbReference type="Pfam" id="PF02214"/>
    </source>
</evidence>
<dbReference type="OMA" id="ASFDCPH"/>
<dbReference type="PANTHER" id="PTHR11145:SF8">
    <property type="entry name" value="RE57120P"/>
    <property type="match status" value="1"/>
</dbReference>
<keyword evidence="5" id="KW-1185">Reference proteome</keyword>
<feature type="domain" description="Potassium channel tetramerisation-type BTB" evidence="2">
    <location>
        <begin position="22"/>
        <end position="108"/>
    </location>
</feature>
<dbReference type="SUPFAM" id="SSF54695">
    <property type="entry name" value="POZ domain"/>
    <property type="match status" value="1"/>
</dbReference>
<dbReference type="SUPFAM" id="SSF50998">
    <property type="entry name" value="Quinoprotein alcohol dehydrogenase-like"/>
    <property type="match status" value="1"/>
</dbReference>
<accession>A0A4Y7L4J7</accession>
<proteinExistence type="predicted"/>
<organism evidence="4 5">
    <name type="scientific">Papaver somniferum</name>
    <name type="common">Opium poppy</name>
    <dbReference type="NCBI Taxonomy" id="3469"/>
    <lineage>
        <taxon>Eukaryota</taxon>
        <taxon>Viridiplantae</taxon>
        <taxon>Streptophyta</taxon>
        <taxon>Embryophyta</taxon>
        <taxon>Tracheophyta</taxon>
        <taxon>Spermatophyta</taxon>
        <taxon>Magnoliopsida</taxon>
        <taxon>Ranunculales</taxon>
        <taxon>Papaveraceae</taxon>
        <taxon>Papaveroideae</taxon>
        <taxon>Papaver</taxon>
    </lineage>
</organism>
<dbReference type="Pfam" id="PF02214">
    <property type="entry name" value="BTB_2"/>
    <property type="match status" value="1"/>
</dbReference>
<dbReference type="Gene3D" id="3.30.710.10">
    <property type="entry name" value="Potassium Channel Kv1.1, Chain A"/>
    <property type="match status" value="1"/>
</dbReference>
<protein>
    <submittedName>
        <fullName evidence="4">Uncharacterized protein</fullName>
    </submittedName>
</protein>